<protein>
    <submittedName>
        <fullName evidence="2">Uncharacterized protein</fullName>
    </submittedName>
</protein>
<name>A0A9D4V9Q1_ADICA</name>
<sequence>MSDLLFVKRGGNGVLQYCVPQGYEWAITDSHRRPRTSLAPKHPLGKPSPQTQEKNAQKKWSLGPWQRVKLRPAATPCQRNPLPVRKLQADAPFCSICARAVNSGPCNVKVECKTHAYTPSSLAQPKQKLELSSRQKAIIKARSAVVLPVVAFSKNGEWVPQSLGRKAHARLTPCCTGGWSKRSVSMLFGTPATTATGHLSQVEDGIDGKEMEHLSLDRPLLHSSALLLHELHAAKEQVKNAHTSLQRASALLEQYCHQQGSDKKDSYSIRGINAHSEGAEAQSRAAVRQHADGRFSVRSSSCCSARKKKT</sequence>
<accession>A0A9D4V9Q1</accession>
<dbReference type="EMBL" id="JABFUD020000003">
    <property type="protein sequence ID" value="KAI5082055.1"/>
    <property type="molecule type" value="Genomic_DNA"/>
</dbReference>
<evidence type="ECO:0000313" key="2">
    <source>
        <dbReference type="EMBL" id="KAI5082055.1"/>
    </source>
</evidence>
<evidence type="ECO:0000313" key="3">
    <source>
        <dbReference type="Proteomes" id="UP000886520"/>
    </source>
</evidence>
<dbReference type="OrthoDB" id="1931618at2759"/>
<evidence type="ECO:0000256" key="1">
    <source>
        <dbReference type="SAM" id="MobiDB-lite"/>
    </source>
</evidence>
<reference evidence="2" key="1">
    <citation type="submission" date="2021-01" db="EMBL/GenBank/DDBJ databases">
        <title>Adiantum capillus-veneris genome.</title>
        <authorList>
            <person name="Fang Y."/>
            <person name="Liao Q."/>
        </authorList>
    </citation>
    <scope>NUCLEOTIDE SEQUENCE</scope>
    <source>
        <strain evidence="2">H3</strain>
        <tissue evidence="2">Leaf</tissue>
    </source>
</reference>
<keyword evidence="3" id="KW-1185">Reference proteome</keyword>
<comment type="caution">
    <text evidence="2">The sequence shown here is derived from an EMBL/GenBank/DDBJ whole genome shotgun (WGS) entry which is preliminary data.</text>
</comment>
<proteinExistence type="predicted"/>
<dbReference type="Proteomes" id="UP000886520">
    <property type="component" value="Chromosome 2"/>
</dbReference>
<organism evidence="2 3">
    <name type="scientific">Adiantum capillus-veneris</name>
    <name type="common">Maidenhair fern</name>
    <dbReference type="NCBI Taxonomy" id="13818"/>
    <lineage>
        <taxon>Eukaryota</taxon>
        <taxon>Viridiplantae</taxon>
        <taxon>Streptophyta</taxon>
        <taxon>Embryophyta</taxon>
        <taxon>Tracheophyta</taxon>
        <taxon>Polypodiopsida</taxon>
        <taxon>Polypodiidae</taxon>
        <taxon>Polypodiales</taxon>
        <taxon>Pteridineae</taxon>
        <taxon>Pteridaceae</taxon>
        <taxon>Vittarioideae</taxon>
        <taxon>Adiantum</taxon>
    </lineage>
</organism>
<feature type="region of interest" description="Disordered" evidence="1">
    <location>
        <begin position="30"/>
        <end position="59"/>
    </location>
</feature>
<gene>
    <name evidence="2" type="ORF">GOP47_0001798</name>
</gene>
<dbReference type="AlphaFoldDB" id="A0A9D4V9Q1"/>